<name>A2EQ56_TRIV3</name>
<feature type="compositionally biased region" description="Acidic residues" evidence="1">
    <location>
        <begin position="447"/>
        <end position="460"/>
    </location>
</feature>
<feature type="region of interest" description="Disordered" evidence="1">
    <location>
        <begin position="429"/>
        <end position="469"/>
    </location>
</feature>
<dbReference type="AlphaFoldDB" id="A2EQ56"/>
<evidence type="ECO:0000259" key="2">
    <source>
        <dbReference type="Pfam" id="PF20700"/>
    </source>
</evidence>
<dbReference type="PANTHER" id="PTHR31751">
    <property type="entry name" value="SI:CH211-108C17.2-RELATED-RELATED"/>
    <property type="match status" value="1"/>
</dbReference>
<sequence length="640" mass="74288">MEGYTIEEILITYKADDCQKRVYHRTVYSNKKPFSHFINLNQLNSKQDHSQSNVKEETIFNVKFKPGVPYSDVVKNLHTYISLISGAGFSKHIELASFLNFHCPTETTLLAHLKSILPDLEKVATASCEANIQEILKHDSEYKFNVSLDCAWSSKRDALHAVITLIDINTNKILDFRIVSRHPELIKFKSPKILVEPKISPGLMESYALRDMLKSDLWKKIKVFCSDGDVKDSTMIENSGAQLSHVRDPNHVIKSAFSKIVTKYPKFEKIFRILFACPTLKPEQKVQRWIGLINRYPGESPEHIEKREIITNIASLFLRISKQYHTNFNEAFNSLKAHLVPKNLRWIIGFPARIFVSVFAYNEDNWKTKLRRLMGIDDSYFDEDILQVILNFENKSDYDHIRRTSENYRNHNRCVHYIPDEIDTEFADLVPHKPSKDGSRSEKIEYTDDEDPPADEEPSESENLSLPTDYPKFNKKSIFGSDIKVPPDWERFSFFFKAKEIPDDPQEFQNLLSKFKQDLYNTYSSLIRINEENSSAVAVYDSQQAKEIMNSAFTDFHNFEKIKINAINYLNVLSHNPPSLEMIADFHPDLIQLPQTLRKTHDKPKKQKLGIKLGKNLSFLAVIVQLITFRPLMHKLFDEL</sequence>
<reference evidence="3" key="1">
    <citation type="submission" date="2006-10" db="EMBL/GenBank/DDBJ databases">
        <authorList>
            <person name="Amadeo P."/>
            <person name="Zhao Q."/>
            <person name="Wortman J."/>
            <person name="Fraser-Liggett C."/>
            <person name="Carlton J."/>
        </authorList>
    </citation>
    <scope>NUCLEOTIDE SEQUENCE</scope>
    <source>
        <strain evidence="3">G3</strain>
    </source>
</reference>
<dbReference type="Pfam" id="PF20700">
    <property type="entry name" value="Mutator"/>
    <property type="match status" value="1"/>
</dbReference>
<accession>A2EQ56</accession>
<gene>
    <name evidence="3" type="ORF">TVAG_474100</name>
</gene>
<feature type="domain" description="Mutator-like transposase" evidence="2">
    <location>
        <begin position="83"/>
        <end position="261"/>
    </location>
</feature>
<keyword evidence="4" id="KW-1185">Reference proteome</keyword>
<feature type="compositionally biased region" description="Basic and acidic residues" evidence="1">
    <location>
        <begin position="430"/>
        <end position="446"/>
    </location>
</feature>
<dbReference type="PANTHER" id="PTHR31751:SF7">
    <property type="entry name" value="THAP-TYPE DOMAIN-CONTAINING PROTEIN"/>
    <property type="match status" value="1"/>
</dbReference>
<evidence type="ECO:0000313" key="4">
    <source>
        <dbReference type="Proteomes" id="UP000001542"/>
    </source>
</evidence>
<dbReference type="Proteomes" id="UP000001542">
    <property type="component" value="Unassembled WGS sequence"/>
</dbReference>
<dbReference type="VEuPathDB" id="TrichDB:TVAGG3_0078910"/>
<proteinExistence type="predicted"/>
<dbReference type="InterPro" id="IPR049012">
    <property type="entry name" value="Mutator_transp_dom"/>
</dbReference>
<dbReference type="InParanoid" id="A2EQ56"/>
<dbReference type="VEuPathDB" id="TrichDB:TVAGG3_0078900"/>
<evidence type="ECO:0000256" key="1">
    <source>
        <dbReference type="SAM" id="MobiDB-lite"/>
    </source>
</evidence>
<dbReference type="VEuPathDB" id="TrichDB:TVAG_474100"/>
<evidence type="ECO:0000313" key="3">
    <source>
        <dbReference type="EMBL" id="EAY05231.1"/>
    </source>
</evidence>
<protein>
    <recommendedName>
        <fullName evidence="2">Mutator-like transposase domain-containing protein</fullName>
    </recommendedName>
</protein>
<organism evidence="3 4">
    <name type="scientific">Trichomonas vaginalis (strain ATCC PRA-98 / G3)</name>
    <dbReference type="NCBI Taxonomy" id="412133"/>
    <lineage>
        <taxon>Eukaryota</taxon>
        <taxon>Metamonada</taxon>
        <taxon>Parabasalia</taxon>
        <taxon>Trichomonadida</taxon>
        <taxon>Trichomonadidae</taxon>
        <taxon>Trichomonas</taxon>
    </lineage>
</organism>
<reference evidence="3" key="2">
    <citation type="journal article" date="2007" name="Science">
        <title>Draft genome sequence of the sexually transmitted pathogen Trichomonas vaginalis.</title>
        <authorList>
            <person name="Carlton J.M."/>
            <person name="Hirt R.P."/>
            <person name="Silva J.C."/>
            <person name="Delcher A.L."/>
            <person name="Schatz M."/>
            <person name="Zhao Q."/>
            <person name="Wortman J.R."/>
            <person name="Bidwell S.L."/>
            <person name="Alsmark U.C.M."/>
            <person name="Besteiro S."/>
            <person name="Sicheritz-Ponten T."/>
            <person name="Noel C.J."/>
            <person name="Dacks J.B."/>
            <person name="Foster P.G."/>
            <person name="Simillion C."/>
            <person name="Van de Peer Y."/>
            <person name="Miranda-Saavedra D."/>
            <person name="Barton G.J."/>
            <person name="Westrop G.D."/>
            <person name="Mueller S."/>
            <person name="Dessi D."/>
            <person name="Fiori P.L."/>
            <person name="Ren Q."/>
            <person name="Paulsen I."/>
            <person name="Zhang H."/>
            <person name="Bastida-Corcuera F.D."/>
            <person name="Simoes-Barbosa A."/>
            <person name="Brown M.T."/>
            <person name="Hayes R.D."/>
            <person name="Mukherjee M."/>
            <person name="Okumura C.Y."/>
            <person name="Schneider R."/>
            <person name="Smith A.J."/>
            <person name="Vanacova S."/>
            <person name="Villalvazo M."/>
            <person name="Haas B.J."/>
            <person name="Pertea M."/>
            <person name="Feldblyum T.V."/>
            <person name="Utterback T.R."/>
            <person name="Shu C.L."/>
            <person name="Osoegawa K."/>
            <person name="de Jong P.J."/>
            <person name="Hrdy I."/>
            <person name="Horvathova L."/>
            <person name="Zubacova Z."/>
            <person name="Dolezal P."/>
            <person name="Malik S.B."/>
            <person name="Logsdon J.M. Jr."/>
            <person name="Henze K."/>
            <person name="Gupta A."/>
            <person name="Wang C.C."/>
            <person name="Dunne R.L."/>
            <person name="Upcroft J.A."/>
            <person name="Upcroft P."/>
            <person name="White O."/>
            <person name="Salzberg S.L."/>
            <person name="Tang P."/>
            <person name="Chiu C.-H."/>
            <person name="Lee Y.-S."/>
            <person name="Embley T.M."/>
            <person name="Coombs G.H."/>
            <person name="Mottram J.C."/>
            <person name="Tachezy J."/>
            <person name="Fraser-Liggett C.M."/>
            <person name="Johnson P.J."/>
        </authorList>
    </citation>
    <scope>NUCLEOTIDE SEQUENCE [LARGE SCALE GENOMIC DNA]</scope>
    <source>
        <strain evidence="3">G3</strain>
    </source>
</reference>
<dbReference type="EMBL" id="DS113454">
    <property type="protein sequence ID" value="EAY05231.1"/>
    <property type="molecule type" value="Genomic_DNA"/>
</dbReference>